<evidence type="ECO:0000256" key="5">
    <source>
        <dbReference type="ARBA" id="ARBA00023136"/>
    </source>
</evidence>
<dbReference type="PANTHER" id="PTHR30250:SF11">
    <property type="entry name" value="O-ANTIGEN TRANSPORTER-RELATED"/>
    <property type="match status" value="1"/>
</dbReference>
<evidence type="ECO:0000256" key="6">
    <source>
        <dbReference type="SAM" id="Phobius"/>
    </source>
</evidence>
<dbReference type="AlphaFoldDB" id="A0A239FFY9"/>
<keyword evidence="8" id="KW-1185">Reference proteome</keyword>
<evidence type="ECO:0000256" key="2">
    <source>
        <dbReference type="ARBA" id="ARBA00022475"/>
    </source>
</evidence>
<feature type="transmembrane region" description="Helical" evidence="6">
    <location>
        <begin position="28"/>
        <end position="50"/>
    </location>
</feature>
<feature type="transmembrane region" description="Helical" evidence="6">
    <location>
        <begin position="191"/>
        <end position="213"/>
    </location>
</feature>
<dbReference type="InterPro" id="IPR002797">
    <property type="entry name" value="Polysacc_synth"/>
</dbReference>
<dbReference type="EMBL" id="FZPD01000001">
    <property type="protein sequence ID" value="SNS55717.1"/>
    <property type="molecule type" value="Genomic_DNA"/>
</dbReference>
<feature type="transmembrane region" description="Helical" evidence="6">
    <location>
        <begin position="382"/>
        <end position="399"/>
    </location>
</feature>
<feature type="transmembrane region" description="Helical" evidence="6">
    <location>
        <begin position="340"/>
        <end position="361"/>
    </location>
</feature>
<dbReference type="GO" id="GO:0005886">
    <property type="term" value="C:plasma membrane"/>
    <property type="evidence" value="ECO:0007669"/>
    <property type="project" value="UniProtKB-SubCell"/>
</dbReference>
<feature type="transmembrane region" description="Helical" evidence="6">
    <location>
        <begin position="405"/>
        <end position="424"/>
    </location>
</feature>
<feature type="transmembrane region" description="Helical" evidence="6">
    <location>
        <begin position="314"/>
        <end position="334"/>
    </location>
</feature>
<evidence type="ECO:0000313" key="8">
    <source>
        <dbReference type="Proteomes" id="UP000198393"/>
    </source>
</evidence>
<feature type="transmembrane region" description="Helical" evidence="6">
    <location>
        <begin position="242"/>
        <end position="259"/>
    </location>
</feature>
<organism evidence="7 8">
    <name type="scientific">Ekhidna lutea</name>
    <dbReference type="NCBI Taxonomy" id="447679"/>
    <lineage>
        <taxon>Bacteria</taxon>
        <taxon>Pseudomonadati</taxon>
        <taxon>Bacteroidota</taxon>
        <taxon>Cytophagia</taxon>
        <taxon>Cytophagales</taxon>
        <taxon>Reichenbachiellaceae</taxon>
        <taxon>Ekhidna</taxon>
    </lineage>
</organism>
<feature type="transmembrane region" description="Helical" evidence="6">
    <location>
        <begin position="136"/>
        <end position="157"/>
    </location>
</feature>
<feature type="transmembrane region" description="Helical" evidence="6">
    <location>
        <begin position="92"/>
        <end position="116"/>
    </location>
</feature>
<evidence type="ECO:0000313" key="7">
    <source>
        <dbReference type="EMBL" id="SNS55717.1"/>
    </source>
</evidence>
<feature type="transmembrane region" description="Helical" evidence="6">
    <location>
        <begin position="271"/>
        <end position="293"/>
    </location>
</feature>
<feature type="transmembrane region" description="Helical" evidence="6">
    <location>
        <begin position="56"/>
        <end position="80"/>
    </location>
</feature>
<protein>
    <submittedName>
        <fullName evidence="7">Membrane protein involved in the export of O-antigen and teichoic acid</fullName>
    </submittedName>
</protein>
<keyword evidence="3 6" id="KW-0812">Transmembrane</keyword>
<dbReference type="Pfam" id="PF01943">
    <property type="entry name" value="Polysacc_synt"/>
    <property type="match status" value="1"/>
</dbReference>
<dbReference type="PANTHER" id="PTHR30250">
    <property type="entry name" value="PST FAMILY PREDICTED COLANIC ACID TRANSPORTER"/>
    <property type="match status" value="1"/>
</dbReference>
<dbReference type="Proteomes" id="UP000198393">
    <property type="component" value="Unassembled WGS sequence"/>
</dbReference>
<keyword evidence="4 6" id="KW-1133">Transmembrane helix</keyword>
<feature type="transmembrane region" description="Helical" evidence="6">
    <location>
        <begin position="169"/>
        <end position="185"/>
    </location>
</feature>
<evidence type="ECO:0000256" key="1">
    <source>
        <dbReference type="ARBA" id="ARBA00004651"/>
    </source>
</evidence>
<reference evidence="7 8" key="1">
    <citation type="submission" date="2017-06" db="EMBL/GenBank/DDBJ databases">
        <authorList>
            <person name="Kim H.J."/>
            <person name="Triplett B.A."/>
        </authorList>
    </citation>
    <scope>NUCLEOTIDE SEQUENCE [LARGE SCALE GENOMIC DNA]</scope>
    <source>
        <strain evidence="7 8">DSM 19307</strain>
    </source>
</reference>
<dbReference type="OrthoDB" id="9770347at2"/>
<comment type="subcellular location">
    <subcellularLocation>
        <location evidence="1">Cell membrane</location>
        <topology evidence="1">Multi-pass membrane protein</topology>
    </subcellularLocation>
</comment>
<name>A0A239FFY9_EKHLU</name>
<accession>A0A239FFY9</accession>
<dbReference type="InterPro" id="IPR050833">
    <property type="entry name" value="Poly_Biosynth_Transport"/>
</dbReference>
<evidence type="ECO:0000256" key="4">
    <source>
        <dbReference type="ARBA" id="ARBA00022989"/>
    </source>
</evidence>
<sequence length="441" mass="49144">MHSILNKVKTILSDKDNNEIAGKSSISFLLKIGSFITNYGLVFICTYYSGAKGWGLFAICFSLTRLVGLFCTFGFPNSIVKFFADHELDRRYFLKIAMLITVPFSVIVSLIIYSFSEEVASIFNEVDDDLIIAIKLSSAAIVPFAISLVVSGFYRAIKNMSQYHFFETIGRQLFTLIIYLIWVQVQNEDYVSIFSFLIANWILMLIGLVLIAVQLRKNAGGNNTVTVRQILSVSTSLHISKFVNYGVISSTVFILGIFVDRSLVGIYDACYRVANFSSIALLAVNSISASKFAEFSSPQNINKLRKNLRFSGAIVFWVSIPVILFIAIFSYWILGIFGDSFIYGQIALLILLAGQLVNNLAGSVGMMMQMTGMHIQFRNINIAVFVMIIVLNFGMIPILGINGAAFAVTLGLIIKNFTSVYLVYRSKGISSFYLPSIKFFK</sequence>
<keyword evidence="2" id="KW-1003">Cell membrane</keyword>
<dbReference type="RefSeq" id="WP_089355404.1">
    <property type="nucleotide sequence ID" value="NZ_FZPD01000001.1"/>
</dbReference>
<evidence type="ECO:0000256" key="3">
    <source>
        <dbReference type="ARBA" id="ARBA00022692"/>
    </source>
</evidence>
<proteinExistence type="predicted"/>
<gene>
    <name evidence="7" type="ORF">SAMN05421640_0651</name>
</gene>
<keyword evidence="5 6" id="KW-0472">Membrane</keyword>